<feature type="domain" description="Peptidase M13 C-terminal" evidence="7">
    <location>
        <begin position="529"/>
        <end position="680"/>
    </location>
</feature>
<gene>
    <name evidence="10" type="ORF">JXQ802_LOCUS33032</name>
    <name evidence="9" type="ORF">PYM288_LOCUS21629</name>
</gene>
<feature type="domain" description="Peptidase M13 C-terminal" evidence="7">
    <location>
        <begin position="691"/>
        <end position="779"/>
    </location>
</feature>
<dbReference type="SUPFAM" id="SSF55486">
    <property type="entry name" value="Metalloproteases ('zincins'), catalytic domain"/>
    <property type="match status" value="2"/>
</dbReference>
<dbReference type="Proteomes" id="UP000663870">
    <property type="component" value="Unassembled WGS sequence"/>
</dbReference>
<dbReference type="Gene3D" id="3.40.390.10">
    <property type="entry name" value="Collagenase (Catalytic Domain)"/>
    <property type="match status" value="2"/>
</dbReference>
<evidence type="ECO:0000256" key="6">
    <source>
        <dbReference type="ARBA" id="ARBA00023049"/>
    </source>
</evidence>
<evidence type="ECO:0000313" key="9">
    <source>
        <dbReference type="EMBL" id="CAF1139412.1"/>
    </source>
</evidence>
<dbReference type="InterPro" id="IPR018497">
    <property type="entry name" value="Peptidase_M13_C"/>
</dbReference>
<dbReference type="GO" id="GO:0004222">
    <property type="term" value="F:metalloendopeptidase activity"/>
    <property type="evidence" value="ECO:0007669"/>
    <property type="project" value="InterPro"/>
</dbReference>
<evidence type="ECO:0000259" key="8">
    <source>
        <dbReference type="Pfam" id="PF05649"/>
    </source>
</evidence>
<dbReference type="Proteomes" id="UP000663854">
    <property type="component" value="Unassembled WGS sequence"/>
</dbReference>
<dbReference type="GO" id="GO:0005886">
    <property type="term" value="C:plasma membrane"/>
    <property type="evidence" value="ECO:0007669"/>
    <property type="project" value="TreeGrafter"/>
</dbReference>
<dbReference type="CDD" id="cd08662">
    <property type="entry name" value="M13"/>
    <property type="match status" value="1"/>
</dbReference>
<feature type="domain" description="Peptidase M13 N-terminal" evidence="8">
    <location>
        <begin position="78"/>
        <end position="468"/>
    </location>
</feature>
<evidence type="ECO:0000313" key="10">
    <source>
        <dbReference type="EMBL" id="CAF1368790.1"/>
    </source>
</evidence>
<comment type="caution">
    <text evidence="9">The sequence shown here is derived from an EMBL/GenBank/DDBJ whole genome shotgun (WGS) entry which is preliminary data.</text>
</comment>
<name>A0A814RZA5_9BILA</name>
<accession>A0A814RZA5</accession>
<keyword evidence="2" id="KW-0645">Protease</keyword>
<dbReference type="Pfam" id="PF05649">
    <property type="entry name" value="Peptidase_M13_N"/>
    <property type="match status" value="1"/>
</dbReference>
<dbReference type="PANTHER" id="PTHR11733:SF133">
    <property type="entry name" value="PHOSPHATE-REGULATING NEUTRAL ENDOPEPTIDASE PHEX"/>
    <property type="match status" value="1"/>
</dbReference>
<dbReference type="Pfam" id="PF01431">
    <property type="entry name" value="Peptidase_M13"/>
    <property type="match status" value="2"/>
</dbReference>
<dbReference type="InterPro" id="IPR008753">
    <property type="entry name" value="Peptidase_M13_N"/>
</dbReference>
<dbReference type="Gene3D" id="1.10.1380.10">
    <property type="entry name" value="Neutral endopeptidase , domain2"/>
    <property type="match status" value="1"/>
</dbReference>
<evidence type="ECO:0000256" key="3">
    <source>
        <dbReference type="ARBA" id="ARBA00022723"/>
    </source>
</evidence>
<sequence>MDRGRTITLVLAALLGVFLILTIVFAALYGVERNKTSSSAPTSSSTTNTPINNDLCVTPYCIKAANYLLESIDKTADPCENFFEFTCGTWLKNHRIPEDAGSQDTINVLRIQLDNDIVDMLTNPLPNDTAHIQSLINARHFYDSCINETAIELEAINEILSFINNELGGWPILQGSSWNPSSFNLSRLLLKLREYSHNILYGCSTSPDDRNSSVYFIRVYQSDIALEQRTNYDNEKITTAYQNFIRDLAVALRNDTTGVNADVADIYNFEKNISKFHWTPAEQRARLNETVRTTIGNLSRTFNTSFDFTNYLRQVYALSNVSLKDDDIVSISELDFLRNVSLIMDQSSPRLKQNYIIWRFIMNRVANMPKRYRSIRDPFDEAFRGTSAQRPRSIVCGNFINANMGFAISKIYIKQYFDENARSQSLEMINNIRNTFLEMLQTSTWMDDISKNRSIEKALAIDEKIGYPDYLGSTNTSTLDKMYQDYIFNASYIQNILKLLQIKSNENLRILRDPIDRKEWASSPPTTVNAFYSSSRNQITFPAGILQMPFFNKDAPKYLNYGAIGTVIGHEITHGFDDSGRQFDKDGNRVSWWTPGTIERFIERKTCIVNQYSNYVVAQINRTVNGNQTQGENIADNGGIKESFYAYKKLLLTKNDQNLPGLQEYSNEQLFFIWNARFRCFWQYNDYLAYAYQKWAATPGNIERRLPGLTEYSAEQLFFINYGQVWCSKMTDANALNRILTGVHSPGEFRVRGPTSNFDEFDRVFNCKPGQGNSQLNKCSVW</sequence>
<dbReference type="GO" id="GO:0016485">
    <property type="term" value="P:protein processing"/>
    <property type="evidence" value="ECO:0007669"/>
    <property type="project" value="TreeGrafter"/>
</dbReference>
<evidence type="ECO:0000256" key="1">
    <source>
        <dbReference type="ARBA" id="ARBA00001947"/>
    </source>
</evidence>
<evidence type="ECO:0000313" key="11">
    <source>
        <dbReference type="Proteomes" id="UP000663854"/>
    </source>
</evidence>
<reference evidence="9" key="1">
    <citation type="submission" date="2021-02" db="EMBL/GenBank/DDBJ databases">
        <authorList>
            <person name="Nowell W R."/>
        </authorList>
    </citation>
    <scope>NUCLEOTIDE SEQUENCE</scope>
</reference>
<dbReference type="EMBL" id="CAJNOL010001485">
    <property type="protein sequence ID" value="CAF1368790.1"/>
    <property type="molecule type" value="Genomic_DNA"/>
</dbReference>
<evidence type="ECO:0000256" key="5">
    <source>
        <dbReference type="ARBA" id="ARBA00022833"/>
    </source>
</evidence>
<keyword evidence="5" id="KW-0862">Zinc</keyword>
<keyword evidence="3" id="KW-0479">Metal-binding</keyword>
<dbReference type="EMBL" id="CAJNOH010000867">
    <property type="protein sequence ID" value="CAF1139412.1"/>
    <property type="molecule type" value="Genomic_DNA"/>
</dbReference>
<dbReference type="AlphaFoldDB" id="A0A814RZA5"/>
<dbReference type="InterPro" id="IPR024079">
    <property type="entry name" value="MetalloPept_cat_dom_sf"/>
</dbReference>
<comment type="cofactor">
    <cofactor evidence="1">
        <name>Zn(2+)</name>
        <dbReference type="ChEBI" id="CHEBI:29105"/>
    </cofactor>
</comment>
<evidence type="ECO:0000259" key="7">
    <source>
        <dbReference type="Pfam" id="PF01431"/>
    </source>
</evidence>
<keyword evidence="6" id="KW-0482">Metalloprotease</keyword>
<dbReference type="PROSITE" id="PS51885">
    <property type="entry name" value="NEPRILYSIN"/>
    <property type="match status" value="1"/>
</dbReference>
<evidence type="ECO:0000256" key="4">
    <source>
        <dbReference type="ARBA" id="ARBA00022801"/>
    </source>
</evidence>
<evidence type="ECO:0000313" key="12">
    <source>
        <dbReference type="Proteomes" id="UP000663870"/>
    </source>
</evidence>
<proteinExistence type="predicted"/>
<organism evidence="9 11">
    <name type="scientific">Rotaria sordida</name>
    <dbReference type="NCBI Taxonomy" id="392033"/>
    <lineage>
        <taxon>Eukaryota</taxon>
        <taxon>Metazoa</taxon>
        <taxon>Spiralia</taxon>
        <taxon>Gnathifera</taxon>
        <taxon>Rotifera</taxon>
        <taxon>Eurotatoria</taxon>
        <taxon>Bdelloidea</taxon>
        <taxon>Philodinida</taxon>
        <taxon>Philodinidae</taxon>
        <taxon>Rotaria</taxon>
    </lineage>
</organism>
<keyword evidence="4" id="KW-0378">Hydrolase</keyword>
<dbReference type="GO" id="GO:0046872">
    <property type="term" value="F:metal ion binding"/>
    <property type="evidence" value="ECO:0007669"/>
    <property type="project" value="UniProtKB-KW"/>
</dbReference>
<dbReference type="PRINTS" id="PR00786">
    <property type="entry name" value="NEPRILYSIN"/>
</dbReference>
<keyword evidence="12" id="KW-1185">Reference proteome</keyword>
<dbReference type="InterPro" id="IPR042089">
    <property type="entry name" value="Peptidase_M13_dom_2"/>
</dbReference>
<protein>
    <submittedName>
        <fullName evidence="9">Uncharacterized protein</fullName>
    </submittedName>
</protein>
<dbReference type="InterPro" id="IPR000718">
    <property type="entry name" value="Peptidase_M13"/>
</dbReference>
<dbReference type="PANTHER" id="PTHR11733">
    <property type="entry name" value="ZINC METALLOPROTEASE FAMILY M13 NEPRILYSIN-RELATED"/>
    <property type="match status" value="1"/>
</dbReference>
<evidence type="ECO:0000256" key="2">
    <source>
        <dbReference type="ARBA" id="ARBA00022670"/>
    </source>
</evidence>